<feature type="domain" description="Flavodoxin-like fold" evidence="2">
    <location>
        <begin position="4"/>
        <end position="172"/>
    </location>
</feature>
<dbReference type="InterPro" id="IPR003680">
    <property type="entry name" value="Flavodoxin_fold"/>
</dbReference>
<dbReference type="SUPFAM" id="SSF52218">
    <property type="entry name" value="Flavoproteins"/>
    <property type="match status" value="1"/>
</dbReference>
<dbReference type="RefSeq" id="WP_130566552.1">
    <property type="nucleotide sequence ID" value="NZ_SHLY01000002.1"/>
</dbReference>
<dbReference type="Pfam" id="PF02525">
    <property type="entry name" value="Flavodoxin_2"/>
    <property type="match status" value="1"/>
</dbReference>
<organism evidence="3 4">
    <name type="scientific">Corallincola spongiicola</name>
    <dbReference type="NCBI Taxonomy" id="2520508"/>
    <lineage>
        <taxon>Bacteria</taxon>
        <taxon>Pseudomonadati</taxon>
        <taxon>Pseudomonadota</taxon>
        <taxon>Gammaproteobacteria</taxon>
        <taxon>Alteromonadales</taxon>
        <taxon>Psychromonadaceae</taxon>
        <taxon>Corallincola</taxon>
    </lineage>
</organism>
<dbReference type="PANTHER" id="PTHR47307">
    <property type="entry name" value="GLUTATHIONE-REGULATED POTASSIUM-EFFLUX SYSTEM ANCILLARY PROTEIN KEFG"/>
    <property type="match status" value="1"/>
</dbReference>
<dbReference type="InterPro" id="IPR046980">
    <property type="entry name" value="KefG/KefF"/>
</dbReference>
<dbReference type="EMBL" id="SHLY01000002">
    <property type="protein sequence ID" value="TAA47453.1"/>
    <property type="molecule type" value="Genomic_DNA"/>
</dbReference>
<dbReference type="PANTHER" id="PTHR47307:SF1">
    <property type="entry name" value="GLUTATHIONE-REGULATED POTASSIUM-EFFLUX SYSTEM ANCILLARY PROTEIN KEFG"/>
    <property type="match status" value="1"/>
</dbReference>
<name>A0ABY1WRU9_9GAMM</name>
<dbReference type="Proteomes" id="UP000292544">
    <property type="component" value="Unassembled WGS sequence"/>
</dbReference>
<evidence type="ECO:0000313" key="4">
    <source>
        <dbReference type="Proteomes" id="UP000292544"/>
    </source>
</evidence>
<keyword evidence="4" id="KW-1185">Reference proteome</keyword>
<protein>
    <submittedName>
        <fullName evidence="3">Flavodoxin family protein</fullName>
    </submittedName>
</protein>
<evidence type="ECO:0000256" key="1">
    <source>
        <dbReference type="ARBA" id="ARBA00023002"/>
    </source>
</evidence>
<evidence type="ECO:0000313" key="3">
    <source>
        <dbReference type="EMBL" id="TAA47453.1"/>
    </source>
</evidence>
<gene>
    <name evidence="3" type="ORF">EXY25_09530</name>
</gene>
<accession>A0ABY1WRU9</accession>
<keyword evidence="1" id="KW-0560">Oxidoreductase</keyword>
<proteinExistence type="predicted"/>
<evidence type="ECO:0000259" key="2">
    <source>
        <dbReference type="Pfam" id="PF02525"/>
    </source>
</evidence>
<dbReference type="Gene3D" id="3.40.50.360">
    <property type="match status" value="1"/>
</dbReference>
<reference evidence="4" key="1">
    <citation type="submission" date="2019-02" db="EMBL/GenBank/DDBJ databases">
        <title>Draft genome sequence of Muricauda sp. 176CP4-71.</title>
        <authorList>
            <person name="Park J.-S."/>
        </authorList>
    </citation>
    <scope>NUCLEOTIDE SEQUENCE [LARGE SCALE GENOMIC DNA]</scope>
    <source>
        <strain evidence="4">176GS2-150</strain>
    </source>
</reference>
<comment type="caution">
    <text evidence="3">The sequence shown here is derived from an EMBL/GenBank/DDBJ whole genome shotgun (WGS) entry which is preliminary data.</text>
</comment>
<dbReference type="InterPro" id="IPR029039">
    <property type="entry name" value="Flavoprotein-like_sf"/>
</dbReference>
<sequence>MKRKILLLFAHPSQHRSEVNLPLYKAAKKIDGVTCVDLYREYPDYYINIDREQKRLLSHDIVIFMFPLYWYSTPALLKEWQDLVLEYGFAYGQGGDALQGKWFLNALTAGGSEQAYKAEGYNHFRLDELLQPLQQMADVCGMRYLPPFAIFGSRTAAAEQRLKQHVDAWQRLLLAMTEGRFDIEKGCKMSSLTEQLDELISEVI</sequence>